<comment type="caution">
    <text evidence="2">The sequence shown here is derived from an EMBL/GenBank/DDBJ whole genome shotgun (WGS) entry which is preliminary data.</text>
</comment>
<feature type="signal peptide" evidence="1">
    <location>
        <begin position="1"/>
        <end position="25"/>
    </location>
</feature>
<sequence>MPRFITIISVAFALLVLNACTSSYERVTQPASEQAFLHLTGNFMGTVLIINSQDPITLREGKTRTFQLEGQRFAAFEVSPGPLHVQIYRNDRVLINRELYVSNGNAVAIRVP</sequence>
<accession>A0A432WJI2</accession>
<evidence type="ECO:0000313" key="3">
    <source>
        <dbReference type="Proteomes" id="UP000287823"/>
    </source>
</evidence>
<gene>
    <name evidence="2" type="ORF">CWE14_05485</name>
</gene>
<name>A0A432WJI2_9GAMM</name>
<keyword evidence="1" id="KW-0732">Signal</keyword>
<organism evidence="2 3">
    <name type="scientific">Aliidiomarina soli</name>
    <dbReference type="NCBI Taxonomy" id="1928574"/>
    <lineage>
        <taxon>Bacteria</taxon>
        <taxon>Pseudomonadati</taxon>
        <taxon>Pseudomonadota</taxon>
        <taxon>Gammaproteobacteria</taxon>
        <taxon>Alteromonadales</taxon>
        <taxon>Idiomarinaceae</taxon>
        <taxon>Aliidiomarina</taxon>
    </lineage>
</organism>
<evidence type="ECO:0000313" key="2">
    <source>
        <dbReference type="EMBL" id="RUO33908.1"/>
    </source>
</evidence>
<dbReference type="EMBL" id="PIPO01000002">
    <property type="protein sequence ID" value="RUO33908.1"/>
    <property type="molecule type" value="Genomic_DNA"/>
</dbReference>
<dbReference type="RefSeq" id="WP_126798472.1">
    <property type="nucleotide sequence ID" value="NZ_PIPO01000002.1"/>
</dbReference>
<dbReference type="Proteomes" id="UP000287823">
    <property type="component" value="Unassembled WGS sequence"/>
</dbReference>
<evidence type="ECO:0008006" key="4">
    <source>
        <dbReference type="Google" id="ProtNLM"/>
    </source>
</evidence>
<feature type="chain" id="PRO_5019260142" description="DUF2846 domain-containing protein" evidence="1">
    <location>
        <begin position="26"/>
        <end position="112"/>
    </location>
</feature>
<reference evidence="2 3" key="1">
    <citation type="journal article" date="2011" name="Front. Microbiol.">
        <title>Genomic signatures of strain selection and enhancement in Bacillus atrophaeus var. globigii, a historical biowarfare simulant.</title>
        <authorList>
            <person name="Gibbons H.S."/>
            <person name="Broomall S.M."/>
            <person name="McNew L.A."/>
            <person name="Daligault H."/>
            <person name="Chapman C."/>
            <person name="Bruce D."/>
            <person name="Karavis M."/>
            <person name="Krepps M."/>
            <person name="McGregor P.A."/>
            <person name="Hong C."/>
            <person name="Park K.H."/>
            <person name="Akmal A."/>
            <person name="Feldman A."/>
            <person name="Lin J.S."/>
            <person name="Chang W.E."/>
            <person name="Higgs B.W."/>
            <person name="Demirev P."/>
            <person name="Lindquist J."/>
            <person name="Liem A."/>
            <person name="Fochler E."/>
            <person name="Read T.D."/>
            <person name="Tapia R."/>
            <person name="Johnson S."/>
            <person name="Bishop-Lilly K.A."/>
            <person name="Detter C."/>
            <person name="Han C."/>
            <person name="Sozhamannan S."/>
            <person name="Rosenzweig C.N."/>
            <person name="Skowronski E.W."/>
        </authorList>
    </citation>
    <scope>NUCLEOTIDE SEQUENCE [LARGE SCALE GENOMIC DNA]</scope>
    <source>
        <strain evidence="2 3">Y4G10-17</strain>
    </source>
</reference>
<keyword evidence="3" id="KW-1185">Reference proteome</keyword>
<evidence type="ECO:0000256" key="1">
    <source>
        <dbReference type="SAM" id="SignalP"/>
    </source>
</evidence>
<proteinExistence type="predicted"/>
<dbReference type="AlphaFoldDB" id="A0A432WJI2"/>
<protein>
    <recommendedName>
        <fullName evidence="4">DUF2846 domain-containing protein</fullName>
    </recommendedName>
</protein>